<dbReference type="EMBL" id="JAPMOU010000127">
    <property type="protein sequence ID" value="MDE1466046.1"/>
    <property type="molecule type" value="Genomic_DNA"/>
</dbReference>
<dbReference type="RefSeq" id="WP_274692341.1">
    <property type="nucleotide sequence ID" value="NZ_JAPMOU010000127.1"/>
</dbReference>
<keyword evidence="2" id="KW-1185">Reference proteome</keyword>
<evidence type="ECO:0000313" key="2">
    <source>
        <dbReference type="Proteomes" id="UP001528823"/>
    </source>
</evidence>
<evidence type="ECO:0000313" key="1">
    <source>
        <dbReference type="EMBL" id="MDE1466046.1"/>
    </source>
</evidence>
<sequence length="80" mass="9227">MLTREGFEEVKPIILTGKYPVWINGGILTESELNIIRKQDINLSNFIEFISLEDNAAIDEALDTISEHHPGERVWLEYKL</sequence>
<organism evidence="1 2">
    <name type="scientific">Spartinivicinus poritis</name>
    <dbReference type="NCBI Taxonomy" id="2994640"/>
    <lineage>
        <taxon>Bacteria</taxon>
        <taxon>Pseudomonadati</taxon>
        <taxon>Pseudomonadota</taxon>
        <taxon>Gammaproteobacteria</taxon>
        <taxon>Oceanospirillales</taxon>
        <taxon>Zooshikellaceae</taxon>
        <taxon>Spartinivicinus</taxon>
    </lineage>
</organism>
<accession>A0ABT5UI29</accession>
<name>A0ABT5UI29_9GAMM</name>
<gene>
    <name evidence="1" type="ORF">ORQ98_29255</name>
</gene>
<dbReference type="Proteomes" id="UP001528823">
    <property type="component" value="Unassembled WGS sequence"/>
</dbReference>
<protein>
    <submittedName>
        <fullName evidence="1">Uncharacterized protein</fullName>
    </submittedName>
</protein>
<comment type="caution">
    <text evidence="1">The sequence shown here is derived from an EMBL/GenBank/DDBJ whole genome shotgun (WGS) entry which is preliminary data.</text>
</comment>
<proteinExistence type="predicted"/>
<reference evidence="1 2" key="1">
    <citation type="submission" date="2022-11" db="EMBL/GenBank/DDBJ databases">
        <title>Spartinivicinus poritis sp. nov., isolated from scleractinian coral Porites lutea.</title>
        <authorList>
            <person name="Zhang G."/>
            <person name="Cai L."/>
            <person name="Wei Q."/>
        </authorList>
    </citation>
    <scope>NUCLEOTIDE SEQUENCE [LARGE SCALE GENOMIC DNA]</scope>
    <source>
        <strain evidence="1 2">A2-2</strain>
    </source>
</reference>